<gene>
    <name evidence="4" type="ORF">AGLY_015453</name>
</gene>
<feature type="domain" description="DDE Tnp4" evidence="3">
    <location>
        <begin position="172"/>
        <end position="328"/>
    </location>
</feature>
<dbReference type="PANTHER" id="PTHR34615:SF1">
    <property type="entry name" value="PX DOMAIN-CONTAINING PROTEIN"/>
    <property type="match status" value="1"/>
</dbReference>
<evidence type="ECO:0000256" key="2">
    <source>
        <dbReference type="ARBA" id="ARBA00022723"/>
    </source>
</evidence>
<comment type="caution">
    <text evidence="4">The sequence shown here is derived from an EMBL/GenBank/DDBJ whole genome shotgun (WGS) entry which is preliminary data.</text>
</comment>
<evidence type="ECO:0000313" key="5">
    <source>
        <dbReference type="Proteomes" id="UP000475862"/>
    </source>
</evidence>
<dbReference type="EMBL" id="VYZN01000072">
    <property type="protein sequence ID" value="KAE9524088.1"/>
    <property type="molecule type" value="Genomic_DNA"/>
</dbReference>
<dbReference type="OrthoDB" id="5978526at2759"/>
<reference evidence="4 5" key="1">
    <citation type="submission" date="2019-08" db="EMBL/GenBank/DDBJ databases">
        <title>The genome of the soybean aphid Biotype 1, its phylome, world population structure and adaptation to the North American continent.</title>
        <authorList>
            <person name="Giordano R."/>
            <person name="Donthu R.K."/>
            <person name="Hernandez A.G."/>
            <person name="Wright C.L."/>
            <person name="Zimin A.V."/>
        </authorList>
    </citation>
    <scope>NUCLEOTIDE SEQUENCE [LARGE SCALE GENOMIC DNA]</scope>
    <source>
        <tissue evidence="4">Whole aphids</tissue>
    </source>
</reference>
<evidence type="ECO:0000259" key="3">
    <source>
        <dbReference type="Pfam" id="PF13359"/>
    </source>
</evidence>
<dbReference type="AlphaFoldDB" id="A0A6G0T109"/>
<dbReference type="Proteomes" id="UP000475862">
    <property type="component" value="Unassembled WGS sequence"/>
</dbReference>
<dbReference type="InterPro" id="IPR027806">
    <property type="entry name" value="HARBI1_dom"/>
</dbReference>
<keyword evidence="5" id="KW-1185">Reference proteome</keyword>
<dbReference type="GO" id="GO:0046872">
    <property type="term" value="F:metal ion binding"/>
    <property type="evidence" value="ECO:0007669"/>
    <property type="project" value="UniProtKB-KW"/>
</dbReference>
<protein>
    <recommendedName>
        <fullName evidence="3">DDE Tnp4 domain-containing protein</fullName>
    </recommendedName>
</protein>
<organism evidence="4 5">
    <name type="scientific">Aphis glycines</name>
    <name type="common">Soybean aphid</name>
    <dbReference type="NCBI Taxonomy" id="307491"/>
    <lineage>
        <taxon>Eukaryota</taxon>
        <taxon>Metazoa</taxon>
        <taxon>Ecdysozoa</taxon>
        <taxon>Arthropoda</taxon>
        <taxon>Hexapoda</taxon>
        <taxon>Insecta</taxon>
        <taxon>Pterygota</taxon>
        <taxon>Neoptera</taxon>
        <taxon>Paraneoptera</taxon>
        <taxon>Hemiptera</taxon>
        <taxon>Sternorrhyncha</taxon>
        <taxon>Aphidomorpha</taxon>
        <taxon>Aphidoidea</taxon>
        <taxon>Aphididae</taxon>
        <taxon>Aphidini</taxon>
        <taxon>Aphis</taxon>
        <taxon>Aphis</taxon>
    </lineage>
</organism>
<dbReference type="Pfam" id="PF13359">
    <property type="entry name" value="DDE_Tnp_4"/>
    <property type="match status" value="1"/>
</dbReference>
<keyword evidence="2" id="KW-0479">Metal-binding</keyword>
<accession>A0A6G0T109</accession>
<proteinExistence type="predicted"/>
<name>A0A6G0T109_APHGL</name>
<sequence>MEEILELVCLDEMTTDDVEHILLYELLFFRSEIHFRSTSYGYFNLDKISNESCKQLFRFEKRDLERLRLNLGIPDVIETAQRYRVTGVVGLCICLHRLTYPNRLSDLERTFGLSSSYISSVSNHVMSIIETNKGHILHNLNNIPWLNETKLKYYAKAISNKGAPIQNCWAFIDGTARPICRPTVNQQNYFSGHKRYHCLKYQSVLTPDGIIVNLRGPYPGRRHDAGMLRDTNLYTELMEIAVHGSTTYVIYGDSAYPMSELILKPYCSRILTPEQVAFNRVMSSVRQAVEWEFGKIIIEFAFLDFRKNQKLLLQHVGQMYKVGVILTNCQTCLYGSQTGTYFNIVPPTLEQYLNI</sequence>
<evidence type="ECO:0000313" key="4">
    <source>
        <dbReference type="EMBL" id="KAE9524088.1"/>
    </source>
</evidence>
<dbReference type="PANTHER" id="PTHR34615">
    <property type="entry name" value="PX DOMAIN-CONTAINING PROTEIN"/>
    <property type="match status" value="1"/>
</dbReference>
<comment type="cofactor">
    <cofactor evidence="1">
        <name>a divalent metal cation</name>
        <dbReference type="ChEBI" id="CHEBI:60240"/>
    </cofactor>
</comment>
<evidence type="ECO:0000256" key="1">
    <source>
        <dbReference type="ARBA" id="ARBA00001968"/>
    </source>
</evidence>